<dbReference type="Proteomes" id="UP001257659">
    <property type="component" value="Unassembled WGS sequence"/>
</dbReference>
<name>A0ABU1K707_9FLAO</name>
<accession>A0ABU1K707</accession>
<comment type="caution">
    <text evidence="2">The sequence shown here is derived from an EMBL/GenBank/DDBJ whole genome shotgun (WGS) entry which is preliminary data.</text>
</comment>
<evidence type="ECO:0000313" key="3">
    <source>
        <dbReference type="Proteomes" id="UP001257659"/>
    </source>
</evidence>
<evidence type="ECO:0000256" key="1">
    <source>
        <dbReference type="SAM" id="Coils"/>
    </source>
</evidence>
<proteinExistence type="predicted"/>
<keyword evidence="3" id="KW-1185">Reference proteome</keyword>
<organism evidence="2 3">
    <name type="scientific">Mesonia maritima</name>
    <dbReference type="NCBI Taxonomy" id="1793873"/>
    <lineage>
        <taxon>Bacteria</taxon>
        <taxon>Pseudomonadati</taxon>
        <taxon>Bacteroidota</taxon>
        <taxon>Flavobacteriia</taxon>
        <taxon>Flavobacteriales</taxon>
        <taxon>Flavobacteriaceae</taxon>
        <taxon>Mesonia</taxon>
    </lineage>
</organism>
<dbReference type="RefSeq" id="WP_309728048.1">
    <property type="nucleotide sequence ID" value="NZ_JAVDQA010000004.1"/>
</dbReference>
<reference evidence="2 3" key="1">
    <citation type="submission" date="2023-07" db="EMBL/GenBank/DDBJ databases">
        <title>Genomic Encyclopedia of Type Strains, Phase IV (KMG-IV): sequencing the most valuable type-strain genomes for metagenomic binning, comparative biology and taxonomic classification.</title>
        <authorList>
            <person name="Goeker M."/>
        </authorList>
    </citation>
    <scope>NUCLEOTIDE SEQUENCE [LARGE SCALE GENOMIC DNA]</scope>
    <source>
        <strain evidence="2 3">DSM 102814</strain>
    </source>
</reference>
<gene>
    <name evidence="2" type="ORF">GGR31_001692</name>
</gene>
<sequence length="166" mass="19443">MKGKIFMYLFLFAALYIVFQYANVKKTFEVQEEKITSLEKEVDSLTLLQKNEVPENTAQTDGFSLETNDKARTYFENLNYDITDIKSRVEAEIISRNKVDADNELIPYSGMEGKFRVNRIKILNHKWVLAEFTDSVYWGEAIISYFIDDNDEIFLETVDAFIYPKN</sequence>
<evidence type="ECO:0000313" key="2">
    <source>
        <dbReference type="EMBL" id="MDR6301045.1"/>
    </source>
</evidence>
<evidence type="ECO:0008006" key="4">
    <source>
        <dbReference type="Google" id="ProtNLM"/>
    </source>
</evidence>
<protein>
    <recommendedName>
        <fullName evidence="4">Hydrolase</fullName>
    </recommendedName>
</protein>
<keyword evidence="1" id="KW-0175">Coiled coil</keyword>
<feature type="coiled-coil region" evidence="1">
    <location>
        <begin position="21"/>
        <end position="48"/>
    </location>
</feature>
<dbReference type="EMBL" id="JAVDQA010000004">
    <property type="protein sequence ID" value="MDR6301045.1"/>
    <property type="molecule type" value="Genomic_DNA"/>
</dbReference>